<dbReference type="EC" id="2.3.-.-" evidence="4"/>
<comment type="caution">
    <text evidence="4">The sequence shown here is derived from an EMBL/GenBank/DDBJ whole genome shotgun (WGS) entry which is preliminary data.</text>
</comment>
<dbReference type="Pfam" id="PF00583">
    <property type="entry name" value="Acetyltransf_1"/>
    <property type="match status" value="1"/>
</dbReference>
<organism evidence="4 5">
    <name type="scientific">Maribacter chungangensis</name>
    <dbReference type="NCBI Taxonomy" id="1069117"/>
    <lineage>
        <taxon>Bacteria</taxon>
        <taxon>Pseudomonadati</taxon>
        <taxon>Bacteroidota</taxon>
        <taxon>Flavobacteriia</taxon>
        <taxon>Flavobacteriales</taxon>
        <taxon>Flavobacteriaceae</taxon>
        <taxon>Maribacter</taxon>
    </lineage>
</organism>
<proteinExistence type="predicted"/>
<evidence type="ECO:0000256" key="1">
    <source>
        <dbReference type="ARBA" id="ARBA00022679"/>
    </source>
</evidence>
<dbReference type="GO" id="GO:0016746">
    <property type="term" value="F:acyltransferase activity"/>
    <property type="evidence" value="ECO:0007669"/>
    <property type="project" value="UniProtKB-KW"/>
</dbReference>
<sequence>MEIKLLLQNEITEELQHQLSKLYLQLNSELKQLPLATILAVPENLDVAICLEDEILIGMAMMAKYKVVSGHKGMIEDVVVSQDHRGKGIGRKLMELLLQRAKECELDDVLLFSGHHRTAAIGLYKSLGFTLKNSGLYVRKMKA</sequence>
<dbReference type="CDD" id="cd04301">
    <property type="entry name" value="NAT_SF"/>
    <property type="match status" value="1"/>
</dbReference>
<evidence type="ECO:0000313" key="5">
    <source>
        <dbReference type="Proteomes" id="UP001597012"/>
    </source>
</evidence>
<gene>
    <name evidence="4" type="ORF">ACFQZJ_08825</name>
</gene>
<dbReference type="PROSITE" id="PS51186">
    <property type="entry name" value="GNAT"/>
    <property type="match status" value="1"/>
</dbReference>
<keyword evidence="2 4" id="KW-0012">Acyltransferase</keyword>
<dbReference type="SUPFAM" id="SSF55729">
    <property type="entry name" value="Acyl-CoA N-acyltransferases (Nat)"/>
    <property type="match status" value="1"/>
</dbReference>
<accession>A0ABW3B2K6</accession>
<name>A0ABW3B2K6_9FLAO</name>
<dbReference type="InterPro" id="IPR000182">
    <property type="entry name" value="GNAT_dom"/>
</dbReference>
<evidence type="ECO:0000259" key="3">
    <source>
        <dbReference type="PROSITE" id="PS51186"/>
    </source>
</evidence>
<evidence type="ECO:0000313" key="4">
    <source>
        <dbReference type="EMBL" id="MFD0797561.1"/>
    </source>
</evidence>
<dbReference type="InterPro" id="IPR016181">
    <property type="entry name" value="Acyl_CoA_acyltransferase"/>
</dbReference>
<dbReference type="RefSeq" id="WP_379933947.1">
    <property type="nucleotide sequence ID" value="NZ_JBHTHY010000006.1"/>
</dbReference>
<dbReference type="Gene3D" id="3.40.630.30">
    <property type="match status" value="1"/>
</dbReference>
<dbReference type="InterPro" id="IPR050832">
    <property type="entry name" value="Bact_Acetyltransf"/>
</dbReference>
<keyword evidence="5" id="KW-1185">Reference proteome</keyword>
<dbReference type="Proteomes" id="UP001597012">
    <property type="component" value="Unassembled WGS sequence"/>
</dbReference>
<protein>
    <submittedName>
        <fullName evidence="4">GNAT family N-acetyltransferase</fullName>
        <ecNumber evidence="4">2.3.-.-</ecNumber>
    </submittedName>
</protein>
<reference evidence="5" key="1">
    <citation type="journal article" date="2019" name="Int. J. Syst. Evol. Microbiol.">
        <title>The Global Catalogue of Microorganisms (GCM) 10K type strain sequencing project: providing services to taxonomists for standard genome sequencing and annotation.</title>
        <authorList>
            <consortium name="The Broad Institute Genomics Platform"/>
            <consortium name="The Broad Institute Genome Sequencing Center for Infectious Disease"/>
            <person name="Wu L."/>
            <person name="Ma J."/>
        </authorList>
    </citation>
    <scope>NUCLEOTIDE SEQUENCE [LARGE SCALE GENOMIC DNA]</scope>
    <source>
        <strain evidence="5">CCUG 61948</strain>
    </source>
</reference>
<dbReference type="EMBL" id="JBHTHY010000006">
    <property type="protein sequence ID" value="MFD0797561.1"/>
    <property type="molecule type" value="Genomic_DNA"/>
</dbReference>
<dbReference type="PANTHER" id="PTHR43877">
    <property type="entry name" value="AMINOALKYLPHOSPHONATE N-ACETYLTRANSFERASE-RELATED-RELATED"/>
    <property type="match status" value="1"/>
</dbReference>
<feature type="domain" description="N-acetyltransferase" evidence="3">
    <location>
        <begin position="6"/>
        <end position="143"/>
    </location>
</feature>
<keyword evidence="1 4" id="KW-0808">Transferase</keyword>
<evidence type="ECO:0000256" key="2">
    <source>
        <dbReference type="ARBA" id="ARBA00023315"/>
    </source>
</evidence>